<reference evidence="2 3" key="1">
    <citation type="journal article" date="2018" name="Mol. Biol. Evol.">
        <title>Broad Genomic Sampling Reveals a Smut Pathogenic Ancestry of the Fungal Clade Ustilaginomycotina.</title>
        <authorList>
            <person name="Kijpornyongpan T."/>
            <person name="Mondo S.J."/>
            <person name="Barry K."/>
            <person name="Sandor L."/>
            <person name="Lee J."/>
            <person name="Lipzen A."/>
            <person name="Pangilinan J."/>
            <person name="LaButti K."/>
            <person name="Hainaut M."/>
            <person name="Henrissat B."/>
            <person name="Grigoriev I.V."/>
            <person name="Spatafora J.W."/>
            <person name="Aime M.C."/>
        </authorList>
    </citation>
    <scope>NUCLEOTIDE SEQUENCE [LARGE SCALE GENOMIC DNA]</scope>
    <source>
        <strain evidence="2 3">MCA 4658</strain>
    </source>
</reference>
<proteinExistence type="predicted"/>
<evidence type="ECO:0000313" key="3">
    <source>
        <dbReference type="Proteomes" id="UP000245783"/>
    </source>
</evidence>
<dbReference type="AlphaFoldDB" id="A0A316VUD9"/>
<protein>
    <submittedName>
        <fullName evidence="2">Uncharacterized protein</fullName>
    </submittedName>
</protein>
<sequence length="128" mass="14521">MTKDSKRHLVAEEGWATAQEELMKERALCLDVASCNKDLSIKLQLTEEKLLIQEGTAQDANIKQESLQRHLNEAVGSSRPVQPHKRTLSSLGSGALREKDFIEQIRKLTAQLDEERRHSQKRKIACTT</sequence>
<dbReference type="EMBL" id="KZ819405">
    <property type="protein sequence ID" value="PWN40854.1"/>
    <property type="molecule type" value="Genomic_DNA"/>
</dbReference>
<accession>A0A316VUD9</accession>
<dbReference type="RefSeq" id="XP_025368014.1">
    <property type="nucleotide sequence ID" value="XM_025516313.1"/>
</dbReference>
<gene>
    <name evidence="2" type="ORF">IE81DRAFT_348870</name>
</gene>
<feature type="region of interest" description="Disordered" evidence="1">
    <location>
        <begin position="73"/>
        <end position="92"/>
    </location>
</feature>
<dbReference type="Proteomes" id="UP000245783">
    <property type="component" value="Unassembled WGS sequence"/>
</dbReference>
<organism evidence="2 3">
    <name type="scientific">Ceraceosorus guamensis</name>
    <dbReference type="NCBI Taxonomy" id="1522189"/>
    <lineage>
        <taxon>Eukaryota</taxon>
        <taxon>Fungi</taxon>
        <taxon>Dikarya</taxon>
        <taxon>Basidiomycota</taxon>
        <taxon>Ustilaginomycotina</taxon>
        <taxon>Exobasidiomycetes</taxon>
        <taxon>Ceraceosorales</taxon>
        <taxon>Ceraceosoraceae</taxon>
        <taxon>Ceraceosorus</taxon>
    </lineage>
</organism>
<evidence type="ECO:0000256" key="1">
    <source>
        <dbReference type="SAM" id="MobiDB-lite"/>
    </source>
</evidence>
<keyword evidence="3" id="KW-1185">Reference proteome</keyword>
<evidence type="ECO:0000313" key="2">
    <source>
        <dbReference type="EMBL" id="PWN40854.1"/>
    </source>
</evidence>
<dbReference type="GeneID" id="37038183"/>
<dbReference type="InParanoid" id="A0A316VUD9"/>
<name>A0A316VUD9_9BASI</name>